<reference evidence="1" key="1">
    <citation type="submission" date="2020-11" db="EMBL/GenBank/DDBJ databases">
        <title>Novosphingobium aureum sp. nov., a marine bacterium isolated from sediment of a salt flat.</title>
        <authorList>
            <person name="Yoo Y."/>
            <person name="Kim J.-J."/>
        </authorList>
    </citation>
    <scope>NUCLEOTIDE SEQUENCE</scope>
    <source>
        <strain evidence="1">YJ-S2-02</strain>
    </source>
</reference>
<evidence type="ECO:0000313" key="2">
    <source>
        <dbReference type="Proteomes" id="UP000617634"/>
    </source>
</evidence>
<gene>
    <name evidence="1" type="ORF">I5E68_09080</name>
</gene>
<protein>
    <recommendedName>
        <fullName evidence="3">Lipoprotein</fullName>
    </recommendedName>
</protein>
<proteinExistence type="predicted"/>
<keyword evidence="2" id="KW-1185">Reference proteome</keyword>
<sequence length="66" mass="7090">MRPMVSVALVLSLLVLAGCQREKDFDERYSDAQARMTAMARDIDARVASTGVPEGGAQEDDTTASD</sequence>
<dbReference type="PROSITE" id="PS51257">
    <property type="entry name" value="PROKAR_LIPOPROTEIN"/>
    <property type="match status" value="1"/>
</dbReference>
<name>A0A931HCV1_9SPHN</name>
<comment type="caution">
    <text evidence="1">The sequence shown here is derived from an EMBL/GenBank/DDBJ whole genome shotgun (WGS) entry which is preliminary data.</text>
</comment>
<dbReference type="Proteomes" id="UP000617634">
    <property type="component" value="Unassembled WGS sequence"/>
</dbReference>
<dbReference type="AlphaFoldDB" id="A0A931HCV1"/>
<dbReference type="RefSeq" id="WP_197163090.1">
    <property type="nucleotide sequence ID" value="NZ_JADZGI010000001.1"/>
</dbReference>
<accession>A0A931HCV1</accession>
<evidence type="ECO:0000313" key="1">
    <source>
        <dbReference type="EMBL" id="MBH0113099.1"/>
    </source>
</evidence>
<organism evidence="1 2">
    <name type="scientific">Novosphingobium aureum</name>
    <dbReference type="NCBI Taxonomy" id="2792964"/>
    <lineage>
        <taxon>Bacteria</taxon>
        <taxon>Pseudomonadati</taxon>
        <taxon>Pseudomonadota</taxon>
        <taxon>Alphaproteobacteria</taxon>
        <taxon>Sphingomonadales</taxon>
        <taxon>Sphingomonadaceae</taxon>
        <taxon>Novosphingobium</taxon>
    </lineage>
</organism>
<evidence type="ECO:0008006" key="3">
    <source>
        <dbReference type="Google" id="ProtNLM"/>
    </source>
</evidence>
<dbReference type="EMBL" id="JADZGI010000001">
    <property type="protein sequence ID" value="MBH0113099.1"/>
    <property type="molecule type" value="Genomic_DNA"/>
</dbReference>